<dbReference type="InterPro" id="IPR036280">
    <property type="entry name" value="Multihaem_cyt_sf"/>
</dbReference>
<dbReference type="AlphaFoldDB" id="A0A9W6G136"/>
<evidence type="ECO:0000313" key="3">
    <source>
        <dbReference type="Proteomes" id="UP001144352"/>
    </source>
</evidence>
<dbReference type="EMBL" id="BSDS01000001">
    <property type="protein sequence ID" value="GLI38586.1"/>
    <property type="molecule type" value="Genomic_DNA"/>
</dbReference>
<comment type="caution">
    <text evidence="2">The sequence shown here is derived from an EMBL/GenBank/DDBJ whole genome shotgun (WGS) entry which is preliminary data.</text>
</comment>
<feature type="chain" id="PRO_5040986277" evidence="1">
    <location>
        <begin position="24"/>
        <end position="287"/>
    </location>
</feature>
<reference evidence="2" key="1">
    <citation type="submission" date="2022-12" db="EMBL/GenBank/DDBJ databases">
        <title>Reference genome sequencing for broad-spectrum identification of bacterial and archaeal isolates by mass spectrometry.</title>
        <authorList>
            <person name="Sekiguchi Y."/>
            <person name="Tourlousse D.M."/>
        </authorList>
    </citation>
    <scope>NUCLEOTIDE SEQUENCE</scope>
    <source>
        <strain evidence="2">H2</strain>
    </source>
</reference>
<keyword evidence="3" id="KW-1185">Reference proteome</keyword>
<keyword evidence="1" id="KW-0732">Signal</keyword>
<sequence>MKKRFLATAVMAAIMAWGAIVNAGNQNIRWTVHNLSSTLPAGATLDRHWYSDSSANGGTDQVCIFCHTPHHAQPAQPLWNKVNPTQAFNMYTSSSTLSSVARKATAPGPESLLCLSCHDGRTAINVIHNGDVGADALPADGGRKVINMSGWGGYNAENPNHQALAMEITLFGTPYRANLGKTGTDGDARFAGTNLMDDHPISFSYAAAQSEKGSAVLNSIESAKSAGLRFFGPNRDRMECSTCHDPHVDSGLGYDGLPTGSGGNNALRPFLVRDNVGSAMCLACHNK</sequence>
<accession>A0A9W6G136</accession>
<proteinExistence type="predicted"/>
<protein>
    <submittedName>
        <fullName evidence="2">Cytochrome c</fullName>
    </submittedName>
</protein>
<name>A0A9W6G136_9BACT</name>
<dbReference type="Proteomes" id="UP001144352">
    <property type="component" value="Unassembled WGS sequence"/>
</dbReference>
<evidence type="ECO:0000313" key="2">
    <source>
        <dbReference type="EMBL" id="GLI38586.1"/>
    </source>
</evidence>
<gene>
    <name evidence="2" type="primary">omcP</name>
    <name evidence="2" type="ORF">GHYDROH2_20870</name>
</gene>
<dbReference type="RefSeq" id="WP_214186323.1">
    <property type="nucleotide sequence ID" value="NZ_BSDS01000001.1"/>
</dbReference>
<organism evidence="2 3">
    <name type="scientific">Geobacter hydrogenophilus</name>
    <dbReference type="NCBI Taxonomy" id="40983"/>
    <lineage>
        <taxon>Bacteria</taxon>
        <taxon>Pseudomonadati</taxon>
        <taxon>Thermodesulfobacteriota</taxon>
        <taxon>Desulfuromonadia</taxon>
        <taxon>Geobacterales</taxon>
        <taxon>Geobacteraceae</taxon>
        <taxon>Geobacter</taxon>
    </lineage>
</organism>
<dbReference type="SUPFAM" id="SSF48695">
    <property type="entry name" value="Multiheme cytochromes"/>
    <property type="match status" value="1"/>
</dbReference>
<evidence type="ECO:0000256" key="1">
    <source>
        <dbReference type="SAM" id="SignalP"/>
    </source>
</evidence>
<feature type="signal peptide" evidence="1">
    <location>
        <begin position="1"/>
        <end position="23"/>
    </location>
</feature>